<proteinExistence type="predicted"/>
<accession>A0A7W4PI82</accession>
<evidence type="ECO:0000313" key="1">
    <source>
        <dbReference type="EMBL" id="MBB2197274.1"/>
    </source>
</evidence>
<gene>
    <name evidence="1" type="ORF">HLH44_07340</name>
</gene>
<dbReference type="RefSeq" id="WP_183008704.1">
    <property type="nucleotide sequence ID" value="NZ_JABEQP010000003.1"/>
</dbReference>
<protein>
    <submittedName>
        <fullName evidence="1">Uncharacterized protein</fullName>
    </submittedName>
</protein>
<reference evidence="1 2" key="1">
    <citation type="submission" date="2020-04" db="EMBL/GenBank/DDBJ databases">
        <title>Description of novel Gluconacetobacter.</title>
        <authorList>
            <person name="Sombolestani A."/>
        </authorList>
    </citation>
    <scope>NUCLEOTIDE SEQUENCE [LARGE SCALE GENOMIC DNA]</scope>
    <source>
        <strain evidence="1 2">LMG 22058</strain>
    </source>
</reference>
<name>A0A7W4PI82_9PROT</name>
<comment type="caution">
    <text evidence="1">The sequence shown here is derived from an EMBL/GenBank/DDBJ whole genome shotgun (WGS) entry which is preliminary data.</text>
</comment>
<dbReference type="AlphaFoldDB" id="A0A7W4PI82"/>
<organism evidence="1 2">
    <name type="scientific">Gluconacetobacter dulcium</name>
    <dbReference type="NCBI Taxonomy" id="2729096"/>
    <lineage>
        <taxon>Bacteria</taxon>
        <taxon>Pseudomonadati</taxon>
        <taxon>Pseudomonadota</taxon>
        <taxon>Alphaproteobacteria</taxon>
        <taxon>Acetobacterales</taxon>
        <taxon>Acetobacteraceae</taxon>
        <taxon>Gluconacetobacter</taxon>
    </lineage>
</organism>
<sequence length="66" mass="7587">MTSGDNPNAVAWAWELVASDDGVNWAVIDRHAGQYFAWKRQAGLFLIGDPCRHGPYCWQPEERNRR</sequence>
<dbReference type="EMBL" id="JABEQP010000003">
    <property type="protein sequence ID" value="MBB2197274.1"/>
    <property type="molecule type" value="Genomic_DNA"/>
</dbReference>
<evidence type="ECO:0000313" key="2">
    <source>
        <dbReference type="Proteomes" id="UP000530320"/>
    </source>
</evidence>
<dbReference type="Proteomes" id="UP000530320">
    <property type="component" value="Unassembled WGS sequence"/>
</dbReference>